<name>A0A098BXJ1_9BACT</name>
<dbReference type="KEGG" id="pbt:ING2E5B_0598"/>
<dbReference type="OrthoDB" id="9807451at2"/>
<dbReference type="EMBL" id="LN515532">
    <property type="protein sequence ID" value="CEA15365.1"/>
    <property type="molecule type" value="Genomic_DNA"/>
</dbReference>
<organism evidence="2 3">
    <name type="scientific">Fermentimonas caenicola</name>
    <dbReference type="NCBI Taxonomy" id="1562970"/>
    <lineage>
        <taxon>Bacteria</taxon>
        <taxon>Pseudomonadati</taxon>
        <taxon>Bacteroidota</taxon>
        <taxon>Bacteroidia</taxon>
        <taxon>Bacteroidales</taxon>
        <taxon>Dysgonomonadaceae</taxon>
        <taxon>Fermentimonas</taxon>
    </lineage>
</organism>
<dbReference type="Pfam" id="PF02579">
    <property type="entry name" value="Nitro_FeMo-Co"/>
    <property type="match status" value="1"/>
</dbReference>
<accession>A0A098BXJ1</accession>
<dbReference type="HOGENOM" id="CLU_104194_0_2_10"/>
<evidence type="ECO:0000313" key="2">
    <source>
        <dbReference type="EMBL" id="CEA15365.1"/>
    </source>
</evidence>
<protein>
    <recommendedName>
        <fullName evidence="1">Dinitrogenase iron-molybdenum cofactor biosynthesis domain-containing protein</fullName>
    </recommendedName>
</protein>
<dbReference type="AlphaFoldDB" id="A0A098BXJ1"/>
<gene>
    <name evidence="2" type="ORF">ING2E5B_0598</name>
</gene>
<dbReference type="Proteomes" id="UP000032417">
    <property type="component" value="Chromosome 1"/>
</dbReference>
<dbReference type="PANTHER" id="PTHR42983">
    <property type="entry name" value="DINITROGENASE IRON-MOLYBDENUM COFACTOR PROTEIN-RELATED"/>
    <property type="match status" value="1"/>
</dbReference>
<keyword evidence="3" id="KW-1185">Reference proteome</keyword>
<sequence>MKVAITSSGKELTSLPDKRFGRCNCFVIYDTESDSVEVVDNPSRDYNEGAGPAAMQLIASKGSGKIITRHLGGKAALVAKQLGIEMTPLDDRQRSVEEVIQMIKQNS</sequence>
<dbReference type="PANTHER" id="PTHR42983:SF1">
    <property type="entry name" value="IRON-MOLYBDENUM PROTEIN"/>
    <property type="match status" value="1"/>
</dbReference>
<feature type="domain" description="Dinitrogenase iron-molybdenum cofactor biosynthesis" evidence="1">
    <location>
        <begin position="16"/>
        <end position="104"/>
    </location>
</feature>
<reference evidence="2 3" key="1">
    <citation type="submission" date="2014-08" db="EMBL/GenBank/DDBJ databases">
        <authorList>
            <person name="Wibberg D."/>
        </authorList>
    </citation>
    <scope>NUCLEOTIDE SEQUENCE [LARGE SCALE GENOMIC DNA]</scope>
    <source>
        <strain evidence="3">ING2-E5B</strain>
    </source>
</reference>
<evidence type="ECO:0000313" key="3">
    <source>
        <dbReference type="Proteomes" id="UP000032417"/>
    </source>
</evidence>
<dbReference type="Gene3D" id="3.30.420.130">
    <property type="entry name" value="Dinitrogenase iron-molybdenum cofactor biosynthesis domain"/>
    <property type="match status" value="1"/>
</dbReference>
<dbReference type="STRING" id="1562970.ING2E5B_0598"/>
<evidence type="ECO:0000259" key="1">
    <source>
        <dbReference type="Pfam" id="PF02579"/>
    </source>
</evidence>
<dbReference type="SUPFAM" id="SSF53146">
    <property type="entry name" value="Nitrogenase accessory factor-like"/>
    <property type="match status" value="1"/>
</dbReference>
<proteinExistence type="predicted"/>
<dbReference type="InterPro" id="IPR003731">
    <property type="entry name" value="Di-Nase_FeMo-co_biosynth"/>
</dbReference>
<dbReference type="InterPro" id="IPR036105">
    <property type="entry name" value="DiNase_FeMo-co_biosyn_sf"/>
</dbReference>